<sequence length="105" mass="11897">MAMLQRATVPPPAIENQHAEAAHLLETTSSNNHTIPENLDNLLSQKINEAIAQRKNRGRLISIKKDPFTEELMNVPLPSEFKEPTDDFDGTTNPIDHIMYSFRTE</sequence>
<comment type="caution">
    <text evidence="1">The sequence shown here is derived from an EMBL/GenBank/DDBJ whole genome shotgun (WGS) entry which is preliminary data.</text>
</comment>
<evidence type="ECO:0000313" key="2">
    <source>
        <dbReference type="Proteomes" id="UP001604277"/>
    </source>
</evidence>
<dbReference type="Proteomes" id="UP001604277">
    <property type="component" value="Unassembled WGS sequence"/>
</dbReference>
<proteinExistence type="predicted"/>
<dbReference type="AlphaFoldDB" id="A0ABD1XAD7"/>
<reference evidence="2" key="1">
    <citation type="submission" date="2024-07" db="EMBL/GenBank/DDBJ databases">
        <title>Two chromosome-level genome assemblies of Korean endemic species Abeliophyllum distichum and Forsythia ovata (Oleaceae).</title>
        <authorList>
            <person name="Jang H."/>
        </authorList>
    </citation>
    <scope>NUCLEOTIDE SEQUENCE [LARGE SCALE GENOMIC DNA]</scope>
</reference>
<name>A0ABD1XAD7_9LAMI</name>
<accession>A0ABD1XAD7</accession>
<gene>
    <name evidence="1" type="ORF">Fot_03680</name>
</gene>
<evidence type="ECO:0000313" key="1">
    <source>
        <dbReference type="EMBL" id="KAL2558941.1"/>
    </source>
</evidence>
<protein>
    <submittedName>
        <fullName evidence="1">Uncharacterized protein</fullName>
    </submittedName>
</protein>
<dbReference type="EMBL" id="JBFOLJ010000001">
    <property type="protein sequence ID" value="KAL2558941.1"/>
    <property type="molecule type" value="Genomic_DNA"/>
</dbReference>
<organism evidence="1 2">
    <name type="scientific">Forsythia ovata</name>
    <dbReference type="NCBI Taxonomy" id="205694"/>
    <lineage>
        <taxon>Eukaryota</taxon>
        <taxon>Viridiplantae</taxon>
        <taxon>Streptophyta</taxon>
        <taxon>Embryophyta</taxon>
        <taxon>Tracheophyta</taxon>
        <taxon>Spermatophyta</taxon>
        <taxon>Magnoliopsida</taxon>
        <taxon>eudicotyledons</taxon>
        <taxon>Gunneridae</taxon>
        <taxon>Pentapetalae</taxon>
        <taxon>asterids</taxon>
        <taxon>lamiids</taxon>
        <taxon>Lamiales</taxon>
        <taxon>Oleaceae</taxon>
        <taxon>Forsythieae</taxon>
        <taxon>Forsythia</taxon>
    </lineage>
</organism>
<keyword evidence="2" id="KW-1185">Reference proteome</keyword>